<feature type="transmembrane region" description="Helical" evidence="5">
    <location>
        <begin position="53"/>
        <end position="74"/>
    </location>
</feature>
<evidence type="ECO:0000256" key="4">
    <source>
        <dbReference type="ARBA" id="ARBA00023136"/>
    </source>
</evidence>
<feature type="transmembrane region" description="Helical" evidence="5">
    <location>
        <begin position="153"/>
        <end position="176"/>
    </location>
</feature>
<evidence type="ECO:0000313" key="6">
    <source>
        <dbReference type="EMBL" id="SNV37994.1"/>
    </source>
</evidence>
<dbReference type="Pfam" id="PF01988">
    <property type="entry name" value="VIT1"/>
    <property type="match status" value="1"/>
</dbReference>
<dbReference type="GO" id="GO:0030026">
    <property type="term" value="P:intracellular manganese ion homeostasis"/>
    <property type="evidence" value="ECO:0007669"/>
    <property type="project" value="InterPro"/>
</dbReference>
<organism evidence="6 7">
    <name type="scientific">Chryseobacterium taklimakanense</name>
    <dbReference type="NCBI Taxonomy" id="536441"/>
    <lineage>
        <taxon>Bacteria</taxon>
        <taxon>Pseudomonadati</taxon>
        <taxon>Bacteroidota</taxon>
        <taxon>Flavobacteriia</taxon>
        <taxon>Flavobacteriales</taxon>
        <taxon>Weeksellaceae</taxon>
        <taxon>Chryseobacterium group</taxon>
        <taxon>Chryseobacterium</taxon>
    </lineage>
</organism>
<evidence type="ECO:0000256" key="3">
    <source>
        <dbReference type="ARBA" id="ARBA00022989"/>
    </source>
</evidence>
<name>A0A239WWB3_9FLAO</name>
<dbReference type="KEGG" id="ctak:4412677_00732"/>
<dbReference type="InterPro" id="IPR008217">
    <property type="entry name" value="Ccc1_fam"/>
</dbReference>
<dbReference type="GO" id="GO:0005384">
    <property type="term" value="F:manganese ion transmembrane transporter activity"/>
    <property type="evidence" value="ECO:0007669"/>
    <property type="project" value="InterPro"/>
</dbReference>
<sequence>MEKKITIDNYMDSHYIHRSNWLRAAVLGANDGIISISSLAIGVAAASAAREPILLATVAGLVAGALSMAAGEYVSVSSQTDIEKADIEREKIELRESPEEELQILAQIYEQRGLKKETAMLVAQELTAKDALGAHVRDELGINEISQANPLQAAMASGAAFTVGGVLPLFVALLAPVQGMEYWLYAFTIVFLGILGTVSAKVGGSSIGKAVMRIIIWGTIAMILSAAVGYIFGVKNAG</sequence>
<gene>
    <name evidence="6" type="ORF">SAMEA4412677_00732</name>
</gene>
<keyword evidence="3 5" id="KW-1133">Transmembrane helix</keyword>
<keyword evidence="7" id="KW-1185">Reference proteome</keyword>
<reference evidence="6 7" key="1">
    <citation type="submission" date="2017-06" db="EMBL/GenBank/DDBJ databases">
        <authorList>
            <consortium name="Pathogen Informatics"/>
        </authorList>
    </citation>
    <scope>NUCLEOTIDE SEQUENCE [LARGE SCALE GENOMIC DNA]</scope>
    <source>
        <strain evidence="6 7">NCTC13490</strain>
    </source>
</reference>
<dbReference type="RefSeq" id="WP_095070490.1">
    <property type="nucleotide sequence ID" value="NZ_LT906465.1"/>
</dbReference>
<dbReference type="EMBL" id="LT906465">
    <property type="protein sequence ID" value="SNV37994.1"/>
    <property type="molecule type" value="Genomic_DNA"/>
</dbReference>
<proteinExistence type="predicted"/>
<feature type="transmembrane region" description="Helical" evidence="5">
    <location>
        <begin position="214"/>
        <end position="233"/>
    </location>
</feature>
<accession>A0A239WWB3</accession>
<evidence type="ECO:0000313" key="7">
    <source>
        <dbReference type="Proteomes" id="UP000215196"/>
    </source>
</evidence>
<feature type="transmembrane region" description="Helical" evidence="5">
    <location>
        <begin position="182"/>
        <end position="202"/>
    </location>
</feature>
<evidence type="ECO:0000256" key="5">
    <source>
        <dbReference type="SAM" id="Phobius"/>
    </source>
</evidence>
<keyword evidence="2 5" id="KW-0812">Transmembrane</keyword>
<comment type="subcellular location">
    <subcellularLocation>
        <location evidence="1">Endomembrane system</location>
        <topology evidence="1">Multi-pass membrane protein</topology>
    </subcellularLocation>
</comment>
<dbReference type="CDD" id="cd02432">
    <property type="entry name" value="Nodulin-21_like_1"/>
    <property type="match status" value="1"/>
</dbReference>
<dbReference type="PANTHER" id="PTHR31851">
    <property type="entry name" value="FE(2+)/MN(2+) TRANSPORTER PCL1"/>
    <property type="match status" value="1"/>
</dbReference>
<protein>
    <submittedName>
        <fullName evidence="6">VIT family</fullName>
    </submittedName>
</protein>
<feature type="transmembrane region" description="Helical" evidence="5">
    <location>
        <begin position="21"/>
        <end position="47"/>
    </location>
</feature>
<keyword evidence="4 5" id="KW-0472">Membrane</keyword>
<dbReference type="AlphaFoldDB" id="A0A239WWB3"/>
<dbReference type="GO" id="GO:0012505">
    <property type="term" value="C:endomembrane system"/>
    <property type="evidence" value="ECO:0007669"/>
    <property type="project" value="UniProtKB-SubCell"/>
</dbReference>
<dbReference type="Proteomes" id="UP000215196">
    <property type="component" value="Chromosome 1"/>
</dbReference>
<evidence type="ECO:0000256" key="1">
    <source>
        <dbReference type="ARBA" id="ARBA00004127"/>
    </source>
</evidence>
<evidence type="ECO:0000256" key="2">
    <source>
        <dbReference type="ARBA" id="ARBA00022692"/>
    </source>
</evidence>